<dbReference type="Gene3D" id="2.30.30.180">
    <property type="entry name" value="Ribosome maturation factor RimP, C-terminal domain"/>
    <property type="match status" value="1"/>
</dbReference>
<dbReference type="Proteomes" id="UP000886689">
    <property type="component" value="Unassembled WGS sequence"/>
</dbReference>
<dbReference type="CDD" id="cd01734">
    <property type="entry name" value="YlxS_C"/>
    <property type="match status" value="1"/>
</dbReference>
<name>A0A9D7JXS2_9PROT</name>
<dbReference type="PANTHER" id="PTHR33867:SF1">
    <property type="entry name" value="RIBOSOME MATURATION FACTOR RIMP"/>
    <property type="match status" value="1"/>
</dbReference>
<comment type="function">
    <text evidence="3">Required for maturation of 30S ribosomal subunits.</text>
</comment>
<evidence type="ECO:0000259" key="5">
    <source>
        <dbReference type="Pfam" id="PF17384"/>
    </source>
</evidence>
<reference evidence="6" key="1">
    <citation type="submission" date="2020-10" db="EMBL/GenBank/DDBJ databases">
        <title>Connecting structure to function with the recovery of over 1000 high-quality activated sludge metagenome-assembled genomes encoding full-length rRNA genes using long-read sequencing.</title>
        <authorList>
            <person name="Singleton C.M."/>
            <person name="Petriglieri F."/>
            <person name="Kristensen J.M."/>
            <person name="Kirkegaard R.H."/>
            <person name="Michaelsen T.Y."/>
            <person name="Andersen M.H."/>
            <person name="Karst S.M."/>
            <person name="Dueholm M.S."/>
            <person name="Nielsen P.H."/>
            <person name="Albertsen M."/>
        </authorList>
    </citation>
    <scope>NUCLEOTIDE SEQUENCE</scope>
    <source>
        <strain evidence="6">Hirt_18-Q3-R61-65_BATAC.395</strain>
    </source>
</reference>
<protein>
    <recommendedName>
        <fullName evidence="3">Ribosome maturation factor RimP</fullName>
    </recommendedName>
</protein>
<evidence type="ECO:0000313" key="6">
    <source>
        <dbReference type="EMBL" id="MBK8522710.1"/>
    </source>
</evidence>
<dbReference type="InterPro" id="IPR028989">
    <property type="entry name" value="RimP_N"/>
</dbReference>
<evidence type="ECO:0000256" key="3">
    <source>
        <dbReference type="HAMAP-Rule" id="MF_01077"/>
    </source>
</evidence>
<gene>
    <name evidence="3 6" type="primary">rimP</name>
    <name evidence="6" type="ORF">IPL58_00375</name>
</gene>
<dbReference type="Pfam" id="PF02576">
    <property type="entry name" value="RimP_N"/>
    <property type="match status" value="1"/>
</dbReference>
<organism evidence="6 7">
    <name type="scientific">Candidatus Proximibacter danicus</name>
    <dbReference type="NCBI Taxonomy" id="2954365"/>
    <lineage>
        <taxon>Bacteria</taxon>
        <taxon>Pseudomonadati</taxon>
        <taxon>Pseudomonadota</taxon>
        <taxon>Betaproteobacteria</taxon>
        <taxon>Candidatus Proximibacter</taxon>
    </lineage>
</organism>
<keyword evidence="1 3" id="KW-0963">Cytoplasm</keyword>
<dbReference type="SUPFAM" id="SSF75420">
    <property type="entry name" value="YhbC-like, N-terminal domain"/>
    <property type="match status" value="1"/>
</dbReference>
<keyword evidence="2 3" id="KW-0690">Ribosome biogenesis</keyword>
<dbReference type="PANTHER" id="PTHR33867">
    <property type="entry name" value="RIBOSOME MATURATION FACTOR RIMP"/>
    <property type="match status" value="1"/>
</dbReference>
<dbReference type="Pfam" id="PF17384">
    <property type="entry name" value="DUF150_C"/>
    <property type="match status" value="1"/>
</dbReference>
<dbReference type="InterPro" id="IPR028998">
    <property type="entry name" value="RimP_C"/>
</dbReference>
<dbReference type="GO" id="GO:0000028">
    <property type="term" value="P:ribosomal small subunit assembly"/>
    <property type="evidence" value="ECO:0007669"/>
    <property type="project" value="TreeGrafter"/>
</dbReference>
<dbReference type="Gene3D" id="3.30.300.70">
    <property type="entry name" value="RimP-like superfamily, N-terminal"/>
    <property type="match status" value="1"/>
</dbReference>
<evidence type="ECO:0000313" key="7">
    <source>
        <dbReference type="Proteomes" id="UP000886689"/>
    </source>
</evidence>
<dbReference type="EMBL" id="JADJUC010000001">
    <property type="protein sequence ID" value="MBK8522710.1"/>
    <property type="molecule type" value="Genomic_DNA"/>
</dbReference>
<dbReference type="GO" id="GO:0005829">
    <property type="term" value="C:cytosol"/>
    <property type="evidence" value="ECO:0007669"/>
    <property type="project" value="TreeGrafter"/>
</dbReference>
<dbReference type="SUPFAM" id="SSF74942">
    <property type="entry name" value="YhbC-like, C-terminal domain"/>
    <property type="match status" value="1"/>
</dbReference>
<evidence type="ECO:0000256" key="2">
    <source>
        <dbReference type="ARBA" id="ARBA00022517"/>
    </source>
</evidence>
<evidence type="ECO:0000259" key="4">
    <source>
        <dbReference type="Pfam" id="PF02576"/>
    </source>
</evidence>
<dbReference type="HAMAP" id="MF_01077">
    <property type="entry name" value="RimP"/>
    <property type="match status" value="1"/>
</dbReference>
<feature type="domain" description="Ribosome maturation factor RimP N-terminal" evidence="4">
    <location>
        <begin position="6"/>
        <end position="77"/>
    </location>
</feature>
<evidence type="ECO:0000256" key="1">
    <source>
        <dbReference type="ARBA" id="ARBA00022490"/>
    </source>
</evidence>
<dbReference type="InterPro" id="IPR035956">
    <property type="entry name" value="RimP_N_sf"/>
</dbReference>
<accession>A0A9D7JXS2</accession>
<dbReference type="AlphaFoldDB" id="A0A9D7JXS2"/>
<sequence length="146" mass="16582">MNLHELIEKTVVGLGYELVDLEMSPRARVLRIFIDQFEKPRGVNIDDCVAVSNQVSRVLMVENIDYDRLEVSSPGLDRPLKKASDYERFAGSEVHLKLRIPFNGRRNFNGVLQGMQDGKVRLVLDSGEAELDLGNIERARLVPKFD</sequence>
<dbReference type="InterPro" id="IPR003728">
    <property type="entry name" value="Ribosome_maturation_RimP"/>
</dbReference>
<dbReference type="InterPro" id="IPR036847">
    <property type="entry name" value="RimP_C_sf"/>
</dbReference>
<comment type="subcellular location">
    <subcellularLocation>
        <location evidence="3">Cytoplasm</location>
    </subcellularLocation>
</comment>
<comment type="similarity">
    <text evidence="3">Belongs to the RimP family.</text>
</comment>
<feature type="domain" description="Ribosome maturation factor RimP C-terminal" evidence="5">
    <location>
        <begin position="80"/>
        <end position="145"/>
    </location>
</feature>
<dbReference type="NCBIfam" id="NF000929">
    <property type="entry name" value="PRK00092.2-1"/>
    <property type="match status" value="1"/>
</dbReference>
<proteinExistence type="inferred from homology"/>
<comment type="caution">
    <text evidence="6">The sequence shown here is derived from an EMBL/GenBank/DDBJ whole genome shotgun (WGS) entry which is preliminary data.</text>
</comment>
<dbReference type="GO" id="GO:0006412">
    <property type="term" value="P:translation"/>
    <property type="evidence" value="ECO:0007669"/>
    <property type="project" value="TreeGrafter"/>
</dbReference>